<evidence type="ECO:0000259" key="2">
    <source>
        <dbReference type="PROSITE" id="PS51781"/>
    </source>
</evidence>
<feature type="domain" description="SH3b" evidence="2">
    <location>
        <begin position="41"/>
        <end position="109"/>
    </location>
</feature>
<evidence type="ECO:0000256" key="1">
    <source>
        <dbReference type="SAM" id="Phobius"/>
    </source>
</evidence>
<keyword evidence="1" id="KW-1133">Transmembrane helix</keyword>
<feature type="transmembrane region" description="Helical" evidence="1">
    <location>
        <begin position="7"/>
        <end position="30"/>
    </location>
</feature>
<keyword evidence="1" id="KW-0812">Transmembrane</keyword>
<evidence type="ECO:0000313" key="3">
    <source>
        <dbReference type="EMBL" id="HIQ65282.1"/>
    </source>
</evidence>
<comment type="caution">
    <text evidence="3">The sequence shown here is derived from an EMBL/GenBank/DDBJ whole genome shotgun (WGS) entry which is preliminary data.</text>
</comment>
<dbReference type="Pfam" id="PF08239">
    <property type="entry name" value="SH3_3"/>
    <property type="match status" value="1"/>
</dbReference>
<reference evidence="3" key="2">
    <citation type="journal article" date="2021" name="PeerJ">
        <title>Extensive microbial diversity within the chicken gut microbiome revealed by metagenomics and culture.</title>
        <authorList>
            <person name="Gilroy R."/>
            <person name="Ravi A."/>
            <person name="Getino M."/>
            <person name="Pursley I."/>
            <person name="Horton D.L."/>
            <person name="Alikhan N.F."/>
            <person name="Baker D."/>
            <person name="Gharbi K."/>
            <person name="Hall N."/>
            <person name="Watson M."/>
            <person name="Adriaenssens E.M."/>
            <person name="Foster-Nyarko E."/>
            <person name="Jarju S."/>
            <person name="Secka A."/>
            <person name="Antonio M."/>
            <person name="Oren A."/>
            <person name="Chaudhuri R.R."/>
            <person name="La Ragione R."/>
            <person name="Hildebrand F."/>
            <person name="Pallen M.J."/>
        </authorList>
    </citation>
    <scope>NUCLEOTIDE SEQUENCE</scope>
    <source>
        <strain evidence="3">CHK165-10780</strain>
    </source>
</reference>
<dbReference type="AlphaFoldDB" id="A0A9D0Z024"/>
<accession>A0A9D0Z024</accession>
<gene>
    <name evidence="3" type="ORF">IAC85_06050</name>
</gene>
<organism evidence="3 4">
    <name type="scientific">Candidatus Faecenecus gallistercoris</name>
    <dbReference type="NCBI Taxonomy" id="2840793"/>
    <lineage>
        <taxon>Bacteria</taxon>
        <taxon>Bacillati</taxon>
        <taxon>Bacillota</taxon>
        <taxon>Bacillota incertae sedis</taxon>
        <taxon>Candidatus Faecenecus</taxon>
    </lineage>
</organism>
<keyword evidence="1" id="KW-0472">Membrane</keyword>
<dbReference type="InterPro" id="IPR003646">
    <property type="entry name" value="SH3-like_bac-type"/>
</dbReference>
<dbReference type="SMART" id="SM00287">
    <property type="entry name" value="SH3b"/>
    <property type="match status" value="1"/>
</dbReference>
<reference evidence="3" key="1">
    <citation type="submission" date="2020-10" db="EMBL/GenBank/DDBJ databases">
        <authorList>
            <person name="Gilroy R."/>
        </authorList>
    </citation>
    <scope>NUCLEOTIDE SEQUENCE</scope>
    <source>
        <strain evidence="3">CHK165-10780</strain>
    </source>
</reference>
<protein>
    <submittedName>
        <fullName evidence="3">SH3 domain-containing protein</fullName>
    </submittedName>
</protein>
<proteinExistence type="predicted"/>
<dbReference type="Proteomes" id="UP000886725">
    <property type="component" value="Unassembled WGS sequence"/>
</dbReference>
<dbReference type="EMBL" id="DVFU01000114">
    <property type="protein sequence ID" value="HIQ65282.1"/>
    <property type="molecule type" value="Genomic_DNA"/>
</dbReference>
<evidence type="ECO:0000313" key="4">
    <source>
        <dbReference type="Proteomes" id="UP000886725"/>
    </source>
</evidence>
<name>A0A9D0Z024_9FIRM</name>
<sequence length="346" mass="39772">MKNKERIIAIVCFALFIVFLVFFLVFWALFRSDSSGDSYDASKWQITIVYRLINIRAEASLDAEILGQVKQGETYDVLGYTVDEEYEWYQIEKDGIKGYVGSKKDAPYVKETGQAKKSDIELKYYDEYVVFVDGNITLDGLTCTSSYGCDITYEILDDDYIQYIATDSLGTSVYKTQRYYMVYSISNFEREYDDVTVRGTFSNLSDGLHINLQVWNKILIPPESLSPTFYYIITPYSDVETISTINESVVSLETPNLMFQAGNLLDSTVNAYQDLVSNPYEFSPKQEYLIGGVPANSCINVDYLIPRNVHQYFTEPVKYFEFGYRSSLPNAVGFRSYLSEKYVMPY</sequence>
<dbReference type="PROSITE" id="PS51781">
    <property type="entry name" value="SH3B"/>
    <property type="match status" value="1"/>
</dbReference>
<dbReference type="Gene3D" id="2.30.30.40">
    <property type="entry name" value="SH3 Domains"/>
    <property type="match status" value="1"/>
</dbReference>